<dbReference type="InterPro" id="IPR008709">
    <property type="entry name" value="Neurochondrin"/>
</dbReference>
<dbReference type="Pfam" id="PF05536">
    <property type="entry name" value="Neurochondrin"/>
    <property type="match status" value="1"/>
</dbReference>
<organism evidence="1 2">
    <name type="scientific">Cordyceps confragosa</name>
    <name type="common">Lecanicillium lecanii</name>
    <dbReference type="NCBI Taxonomy" id="2714763"/>
    <lineage>
        <taxon>Eukaryota</taxon>
        <taxon>Fungi</taxon>
        <taxon>Dikarya</taxon>
        <taxon>Ascomycota</taxon>
        <taxon>Pezizomycotina</taxon>
        <taxon>Sordariomycetes</taxon>
        <taxon>Hypocreomycetidae</taxon>
        <taxon>Hypocreales</taxon>
        <taxon>Cordycipitaceae</taxon>
        <taxon>Akanthomyces</taxon>
    </lineage>
</organism>
<dbReference type="Proteomes" id="UP000243081">
    <property type="component" value="Unassembled WGS sequence"/>
</dbReference>
<reference evidence="1 2" key="1">
    <citation type="submission" date="2016-03" db="EMBL/GenBank/DDBJ databases">
        <title>Fine-scale spatial genetic structure of a fungal parasite of coffee scale insects.</title>
        <authorList>
            <person name="Jackson D."/>
            <person name="Zemenick K.A."/>
            <person name="Malloure B."/>
            <person name="Quandt C.A."/>
            <person name="James T.Y."/>
        </authorList>
    </citation>
    <scope>NUCLEOTIDE SEQUENCE [LARGE SCALE GENOMIC DNA]</scope>
    <source>
        <strain evidence="1 2">UM487</strain>
    </source>
</reference>
<evidence type="ECO:0000313" key="2">
    <source>
        <dbReference type="Proteomes" id="UP000243081"/>
    </source>
</evidence>
<evidence type="ECO:0000313" key="1">
    <source>
        <dbReference type="EMBL" id="OAQ99142.1"/>
    </source>
</evidence>
<dbReference type="AlphaFoldDB" id="A0A179IA29"/>
<dbReference type="EMBL" id="LUKN01002395">
    <property type="protein sequence ID" value="OAQ99142.1"/>
    <property type="molecule type" value="Genomic_DNA"/>
</dbReference>
<dbReference type="PANTHER" id="PTHR13109:SF7">
    <property type="entry name" value="NEUROCHONDRIN"/>
    <property type="match status" value="1"/>
</dbReference>
<dbReference type="SUPFAM" id="SSF48371">
    <property type="entry name" value="ARM repeat"/>
    <property type="match status" value="1"/>
</dbReference>
<sequence length="631" mass="69546">MASTEPSDTAGPDRQENKTIAKLKGLLKSKDDTQRFVGLALLKSLLDNTPEIRNDEEALRDLWSHISPKFLDRLLRTGSNPSNANAKDMLDIGVSILYTFSILLPETDTASDSFIARVPSLVAAALYSTGETTDFLLQLLYTLVSSEDGAAVFMEVEDTTPLTEMATSHAMVLDIFCRAWLNHMASGAAGAGLSQKIEAVLQNLVVLFKGTDAVTYLAFLGTFLSQATTEVIPNNPKWTSPTASYIQRLVTSRPTPEARAAYTSAAAALLQAYPEQASELLFKDNTNTEKPFGYLFVNLLLIDIRSSLPTLLASLNSLEYKQTSRRLASDFDIVCIFIGYLVRSLEDESLETLIMPPDSLLRIRKSISETMSVTIEYLRDRWDAARSGAMGLDPSARASKAETSTGSHHTLAWDSIDDMAEDDPFMLSALRALTLWLREDENDQLRKEGTGLMDILLELFTSRAKAKLDFRPSVLVGLEGLVAIDHGREIFLQNSGWLVLSRDLVQTIQNHRELEDEQEATICVDIVRILLAVAEGERTTAESWLDLITGVAAWNVPDDRTTASAARDAHVAVLQLCCTVLVQANPGMRSRYQHSIAAIAGIATQTNARIGRLSEYREQMEDVMTTLGNLR</sequence>
<dbReference type="OrthoDB" id="8962942at2759"/>
<accession>A0A179IA29</accession>
<dbReference type="InterPro" id="IPR016024">
    <property type="entry name" value="ARM-type_fold"/>
</dbReference>
<keyword evidence="2" id="KW-1185">Reference proteome</keyword>
<dbReference type="PANTHER" id="PTHR13109">
    <property type="entry name" value="NEUROCHONDRIN"/>
    <property type="match status" value="1"/>
</dbReference>
<dbReference type="OMA" id="CFAWLNS"/>
<proteinExistence type="predicted"/>
<gene>
    <name evidence="1" type="ORF">LLEC1_05844</name>
</gene>
<comment type="caution">
    <text evidence="1">The sequence shown here is derived from an EMBL/GenBank/DDBJ whole genome shotgun (WGS) entry which is preliminary data.</text>
</comment>
<evidence type="ECO:0008006" key="3">
    <source>
        <dbReference type="Google" id="ProtNLM"/>
    </source>
</evidence>
<name>A0A179IA29_CORDF</name>
<protein>
    <recommendedName>
        <fullName evidence="3">DUF1941 family protein</fullName>
    </recommendedName>
</protein>